<proteinExistence type="predicted"/>
<dbReference type="KEGG" id="sman:C12CBH8_09050"/>
<evidence type="ECO:0000313" key="2">
    <source>
        <dbReference type="EMBL" id="BCI60266.1"/>
    </source>
</evidence>
<dbReference type="Proteomes" id="UP000593890">
    <property type="component" value="Chromosome"/>
</dbReference>
<name>A0A7I8D0K1_9FIRM</name>
<accession>A0A7I8D0K1</accession>
<gene>
    <name evidence="2" type="ORF">C12CBH8_09050</name>
</gene>
<dbReference type="EMBL" id="AP023321">
    <property type="protein sequence ID" value="BCI60266.1"/>
    <property type="molecule type" value="Genomic_DNA"/>
</dbReference>
<reference evidence="3" key="1">
    <citation type="submission" date="2020-07" db="EMBL/GenBank/DDBJ databases">
        <title>Complete genome sequencing of Clostridia bacterium strain 12CBH8.</title>
        <authorList>
            <person name="Sakamoto M."/>
            <person name="Murakami T."/>
            <person name="Mori H."/>
        </authorList>
    </citation>
    <scope>NUCLEOTIDE SEQUENCE [LARGE SCALE GENOMIC DNA]</scope>
    <source>
        <strain evidence="3">12CBH8</strain>
    </source>
</reference>
<dbReference type="RefSeq" id="WP_090263697.1">
    <property type="nucleotide sequence ID" value="NZ_AP023321.1"/>
</dbReference>
<dbReference type="AlphaFoldDB" id="A0A7I8D0K1"/>
<dbReference type="SUPFAM" id="SSF52540">
    <property type="entry name" value="P-loop containing nucleoside triphosphate hydrolases"/>
    <property type="match status" value="1"/>
</dbReference>
<dbReference type="InterPro" id="IPR027417">
    <property type="entry name" value="P-loop_NTPase"/>
</dbReference>
<sequence>MDFSHIIVVVGHYGCGKTNLSINLAHHLAQQGEAVTLVDLDLVNPYFRSSDYREEMEERGIHVISPLYASTNLDIPALSPEINSVFVKPEGHVIFDVGGDDAGAAALGRFAAKIRESGPYEMLYVINRYRVLTSSAAEAAAILPEIEASSRLKATGIVNNSHLLQDTTVQQVLDSVPFANEVAEETGLPIRFTSVLTSIAGGIGDQVGAVFPVDLVVKPLWEQEKE</sequence>
<feature type="domain" description="CobQ/CobB/MinD/ParA nucleotide binding" evidence="1">
    <location>
        <begin position="7"/>
        <end position="143"/>
    </location>
</feature>
<dbReference type="InterPro" id="IPR002586">
    <property type="entry name" value="CobQ/CobB/MinD/ParA_Nub-bd_dom"/>
</dbReference>
<dbReference type="Gene3D" id="3.40.50.300">
    <property type="entry name" value="P-loop containing nucleotide triphosphate hydrolases"/>
    <property type="match status" value="1"/>
</dbReference>
<dbReference type="Pfam" id="PF01656">
    <property type="entry name" value="CbiA"/>
    <property type="match status" value="1"/>
</dbReference>
<evidence type="ECO:0000313" key="3">
    <source>
        <dbReference type="Proteomes" id="UP000593890"/>
    </source>
</evidence>
<evidence type="ECO:0000259" key="1">
    <source>
        <dbReference type="Pfam" id="PF01656"/>
    </source>
</evidence>
<organism evidence="2 3">
    <name type="scientific">Solibaculum mannosilyticum</name>
    <dbReference type="NCBI Taxonomy" id="2780922"/>
    <lineage>
        <taxon>Bacteria</taxon>
        <taxon>Bacillati</taxon>
        <taxon>Bacillota</taxon>
        <taxon>Clostridia</taxon>
        <taxon>Eubacteriales</taxon>
        <taxon>Oscillospiraceae</taxon>
        <taxon>Solibaculum</taxon>
    </lineage>
</organism>
<keyword evidence="3" id="KW-1185">Reference proteome</keyword>
<protein>
    <recommendedName>
        <fullName evidence="1">CobQ/CobB/MinD/ParA nucleotide binding domain-containing protein</fullName>
    </recommendedName>
</protein>